<dbReference type="SMART" id="SM00028">
    <property type="entry name" value="TPR"/>
    <property type="match status" value="2"/>
</dbReference>
<comment type="caution">
    <text evidence="9">The sequence shown here is derived from an EMBL/GenBank/DDBJ whole genome shotgun (WGS) entry which is preliminary data.</text>
</comment>
<evidence type="ECO:0000313" key="10">
    <source>
        <dbReference type="Proteomes" id="UP000325302"/>
    </source>
</evidence>
<dbReference type="OrthoDB" id="9776053at2"/>
<dbReference type="InterPro" id="IPR056412">
    <property type="entry name" value="Ig_CycH"/>
</dbReference>
<keyword evidence="2" id="KW-0677">Repeat</keyword>
<keyword evidence="3" id="KW-0201">Cytochrome c-type biogenesis</keyword>
<evidence type="ECO:0000256" key="2">
    <source>
        <dbReference type="ARBA" id="ARBA00022737"/>
    </source>
</evidence>
<feature type="repeat" description="TPR" evidence="5">
    <location>
        <begin position="164"/>
        <end position="197"/>
    </location>
</feature>
<keyword evidence="6" id="KW-0812">Transmembrane</keyword>
<organism evidence="9 10">
    <name type="scientific">Nitrincola tapanii</name>
    <dbReference type="NCBI Taxonomy" id="1708751"/>
    <lineage>
        <taxon>Bacteria</taxon>
        <taxon>Pseudomonadati</taxon>
        <taxon>Pseudomonadota</taxon>
        <taxon>Gammaproteobacteria</taxon>
        <taxon>Oceanospirillales</taxon>
        <taxon>Oceanospirillaceae</taxon>
        <taxon>Nitrincola</taxon>
    </lineage>
</organism>
<dbReference type="Pfam" id="PF23892">
    <property type="entry name" value="Ig_CycH"/>
    <property type="match status" value="1"/>
</dbReference>
<dbReference type="InterPro" id="IPR019734">
    <property type="entry name" value="TPR_rpt"/>
</dbReference>
<dbReference type="InterPro" id="IPR017560">
    <property type="entry name" value="Cyt_c_biogenesis_CcmI"/>
</dbReference>
<evidence type="ECO:0000256" key="1">
    <source>
        <dbReference type="ARBA" id="ARBA00004196"/>
    </source>
</evidence>
<dbReference type="NCBIfam" id="TIGR03142">
    <property type="entry name" value="cytochro_ccmI"/>
    <property type="match status" value="1"/>
</dbReference>
<dbReference type="PROSITE" id="PS50005">
    <property type="entry name" value="TPR"/>
    <property type="match status" value="1"/>
</dbReference>
<evidence type="ECO:0000259" key="7">
    <source>
        <dbReference type="Pfam" id="PF23892"/>
    </source>
</evidence>
<proteinExistence type="predicted"/>
<reference evidence="9 10" key="1">
    <citation type="submission" date="2019-03" db="EMBL/GenBank/DDBJ databases">
        <title>Nitrincola sp. nov. isolated from an Indian soda lake.</title>
        <authorList>
            <person name="Joshi A."/>
            <person name="Thite S.V."/>
            <person name="Joseph N."/>
            <person name="Dhotre D."/>
            <person name="Moorthy M."/>
            <person name="Shouche Y.S."/>
        </authorList>
    </citation>
    <scope>NUCLEOTIDE SEQUENCE [LARGE SCALE GENOMIC DNA]</scope>
    <source>
        <strain evidence="9 10">MEB193</strain>
    </source>
</reference>
<feature type="domain" description="Cytochrome c-type biogenesis protein H Ig-like" evidence="7">
    <location>
        <begin position="314"/>
        <end position="418"/>
    </location>
</feature>
<dbReference type="InterPro" id="IPR051263">
    <property type="entry name" value="C-type_cytochrome_biogenesis"/>
</dbReference>
<dbReference type="Proteomes" id="UP000325302">
    <property type="component" value="Unassembled WGS sequence"/>
</dbReference>
<comment type="subcellular location">
    <subcellularLocation>
        <location evidence="1">Cell envelope</location>
    </subcellularLocation>
</comment>
<dbReference type="RefSeq" id="WP_149390950.1">
    <property type="nucleotide sequence ID" value="NZ_SMRS01000005.1"/>
</dbReference>
<dbReference type="PANTHER" id="PTHR47870:SF4">
    <property type="entry name" value="CYTOCHROME C-TYPE BIOGENESIS PROTEIN CYCH"/>
    <property type="match status" value="1"/>
</dbReference>
<evidence type="ECO:0000256" key="6">
    <source>
        <dbReference type="SAM" id="Phobius"/>
    </source>
</evidence>
<dbReference type="GO" id="GO:0005886">
    <property type="term" value="C:plasma membrane"/>
    <property type="evidence" value="ECO:0007669"/>
    <property type="project" value="TreeGrafter"/>
</dbReference>
<accession>A0A5A9W1U7</accession>
<name>A0A5A9W1U7_9GAMM</name>
<dbReference type="GO" id="GO:0017004">
    <property type="term" value="P:cytochrome complex assembly"/>
    <property type="evidence" value="ECO:0007669"/>
    <property type="project" value="UniProtKB-KW"/>
</dbReference>
<feature type="domain" description="Cytochrome c-type biogenesis protein H TPR" evidence="8">
    <location>
        <begin position="129"/>
        <end position="267"/>
    </location>
</feature>
<keyword evidence="4 5" id="KW-0802">TPR repeat</keyword>
<dbReference type="InterPro" id="IPR011990">
    <property type="entry name" value="TPR-like_helical_dom_sf"/>
</dbReference>
<feature type="transmembrane region" description="Helical" evidence="6">
    <location>
        <begin position="6"/>
        <end position="24"/>
    </location>
</feature>
<evidence type="ECO:0000256" key="4">
    <source>
        <dbReference type="ARBA" id="ARBA00022803"/>
    </source>
</evidence>
<dbReference type="Gene3D" id="1.25.40.10">
    <property type="entry name" value="Tetratricopeptide repeat domain"/>
    <property type="match status" value="1"/>
</dbReference>
<feature type="transmembrane region" description="Helical" evidence="6">
    <location>
        <begin position="99"/>
        <end position="120"/>
    </location>
</feature>
<evidence type="ECO:0000313" key="9">
    <source>
        <dbReference type="EMBL" id="KAA0874770.1"/>
    </source>
</evidence>
<protein>
    <submittedName>
        <fullName evidence="9">C-type cytochrome biogenesis protein CcmI</fullName>
    </submittedName>
</protein>
<dbReference type="Pfam" id="PF23914">
    <property type="entry name" value="TPR_CcmH_CycH"/>
    <property type="match status" value="1"/>
</dbReference>
<evidence type="ECO:0000256" key="3">
    <source>
        <dbReference type="ARBA" id="ARBA00022748"/>
    </source>
</evidence>
<sequence length="423" mass="47246">MISLWLGIALLTLIALAIIFWPLVKNRRHQNDEPEVDRLQQNIQIFRERLSELERERDIGTLTDEHFIELKTELERSLLIDAENQGYFSPRLVLGRAQLISIILIALILPTASFGLYSYLGRADDLARSQWMQSWDNPFAQEELNLSEALARLESELEQRPENPEGWYLLATTRMNLNAFDAAVEAFQQVLKYLPENTPEYPAVMGQLAQAMFFASAGEMTAAIEQQLQATLRLDANEVTSLGIAGIAAFEQEDYVGAITYWERALTRAEGQAAESLKNGIERARAALTGVAVDEQAVTDLVEAESEAMAALSLYLDLDESILTEITADQSVFVFARPVGERMPITAMRLRVADLPTEIRFDDRNSMLPDVRLSDFSEVDVVARISASGQPEEGPGDFKGTLSSVKVSTDTAVMRLLISERVE</sequence>
<keyword evidence="6" id="KW-0472">Membrane</keyword>
<dbReference type="EMBL" id="SMRS01000005">
    <property type="protein sequence ID" value="KAA0874770.1"/>
    <property type="molecule type" value="Genomic_DNA"/>
</dbReference>
<dbReference type="SUPFAM" id="SSF48452">
    <property type="entry name" value="TPR-like"/>
    <property type="match status" value="1"/>
</dbReference>
<evidence type="ECO:0000259" key="8">
    <source>
        <dbReference type="Pfam" id="PF23914"/>
    </source>
</evidence>
<dbReference type="GO" id="GO:0030313">
    <property type="term" value="C:cell envelope"/>
    <property type="evidence" value="ECO:0007669"/>
    <property type="project" value="UniProtKB-SubCell"/>
</dbReference>
<keyword evidence="10" id="KW-1185">Reference proteome</keyword>
<dbReference type="InterPro" id="IPR056413">
    <property type="entry name" value="TPR_CcmH_CycH"/>
</dbReference>
<keyword evidence="6" id="KW-1133">Transmembrane helix</keyword>
<dbReference type="AlphaFoldDB" id="A0A5A9W1U7"/>
<dbReference type="PANTHER" id="PTHR47870">
    <property type="entry name" value="CYTOCHROME C-TYPE BIOGENESIS PROTEIN CCMH"/>
    <property type="match status" value="1"/>
</dbReference>
<gene>
    <name evidence="9" type="primary">ccmI</name>
    <name evidence="9" type="ORF">E1H14_08115</name>
</gene>
<evidence type="ECO:0000256" key="5">
    <source>
        <dbReference type="PROSITE-ProRule" id="PRU00339"/>
    </source>
</evidence>